<accession>A0A1M6CVU5</accession>
<evidence type="ECO:0000256" key="2">
    <source>
        <dbReference type="ARBA" id="ARBA00022801"/>
    </source>
</evidence>
<name>A0A1M6CVU5_9FIRM</name>
<dbReference type="PANTHER" id="PTHR47959">
    <property type="entry name" value="ATP-DEPENDENT RNA HELICASE RHLE-RELATED"/>
    <property type="match status" value="1"/>
</dbReference>
<evidence type="ECO:0000259" key="9">
    <source>
        <dbReference type="PROSITE" id="PS51192"/>
    </source>
</evidence>
<dbReference type="RefSeq" id="WP_073047242.1">
    <property type="nucleotide sequence ID" value="NZ_FQZL01000006.1"/>
</dbReference>
<dbReference type="CDD" id="cd12252">
    <property type="entry name" value="RRM_DbpA"/>
    <property type="match status" value="1"/>
</dbReference>
<evidence type="ECO:0000256" key="1">
    <source>
        <dbReference type="ARBA" id="ARBA00022741"/>
    </source>
</evidence>
<gene>
    <name evidence="12" type="ORF">SAMN02745751_00695</name>
</gene>
<dbReference type="CDD" id="cd18787">
    <property type="entry name" value="SF2_C_DEAD"/>
    <property type="match status" value="1"/>
</dbReference>
<evidence type="ECO:0000256" key="5">
    <source>
        <dbReference type="ARBA" id="ARBA00038437"/>
    </source>
</evidence>
<dbReference type="PANTHER" id="PTHR47959:SF13">
    <property type="entry name" value="ATP-DEPENDENT RNA HELICASE RHLE"/>
    <property type="match status" value="1"/>
</dbReference>
<evidence type="ECO:0000259" key="11">
    <source>
        <dbReference type="PROSITE" id="PS51195"/>
    </source>
</evidence>
<reference evidence="12 13" key="1">
    <citation type="submission" date="2016-11" db="EMBL/GenBank/DDBJ databases">
        <authorList>
            <person name="Jaros S."/>
            <person name="Januszkiewicz K."/>
            <person name="Wedrychowicz H."/>
        </authorList>
    </citation>
    <scope>NUCLEOTIDE SEQUENCE [LARGE SCALE GENOMIC DNA]</scope>
    <source>
        <strain evidence="12 13">DSM 17477</strain>
    </source>
</reference>
<dbReference type="InterPro" id="IPR001650">
    <property type="entry name" value="Helicase_C-like"/>
</dbReference>
<dbReference type="InterPro" id="IPR014014">
    <property type="entry name" value="RNA_helicase_DEAD_Q_motif"/>
</dbReference>
<dbReference type="Pfam" id="PF00270">
    <property type="entry name" value="DEAD"/>
    <property type="match status" value="1"/>
</dbReference>
<keyword evidence="2 7" id="KW-0378">Hydrolase</keyword>
<dbReference type="InterPro" id="IPR011545">
    <property type="entry name" value="DEAD/DEAH_box_helicase_dom"/>
</dbReference>
<evidence type="ECO:0000256" key="3">
    <source>
        <dbReference type="ARBA" id="ARBA00022806"/>
    </source>
</evidence>
<feature type="domain" description="Helicase ATP-binding" evidence="9">
    <location>
        <begin position="32"/>
        <end position="202"/>
    </location>
</feature>
<dbReference type="CDD" id="cd00268">
    <property type="entry name" value="DEADc"/>
    <property type="match status" value="1"/>
</dbReference>
<evidence type="ECO:0000256" key="6">
    <source>
        <dbReference type="PROSITE-ProRule" id="PRU00552"/>
    </source>
</evidence>
<dbReference type="InterPro" id="IPR014001">
    <property type="entry name" value="Helicase_ATP-bd"/>
</dbReference>
<evidence type="ECO:0000256" key="7">
    <source>
        <dbReference type="RuleBase" id="RU000492"/>
    </source>
</evidence>
<dbReference type="InterPro" id="IPR000629">
    <property type="entry name" value="RNA-helicase_DEAD-box_CS"/>
</dbReference>
<dbReference type="STRING" id="1121476.SAMN02745751_00695"/>
<organism evidence="12 13">
    <name type="scientific">Dethiosulfatibacter aminovorans DSM 17477</name>
    <dbReference type="NCBI Taxonomy" id="1121476"/>
    <lineage>
        <taxon>Bacteria</taxon>
        <taxon>Bacillati</taxon>
        <taxon>Bacillota</taxon>
        <taxon>Tissierellia</taxon>
        <taxon>Dethiosulfatibacter</taxon>
    </lineage>
</organism>
<proteinExistence type="inferred from homology"/>
<keyword evidence="3 7" id="KW-0347">Helicase</keyword>
<dbReference type="Gene3D" id="3.40.50.300">
    <property type="entry name" value="P-loop containing nucleotide triphosphate hydrolases"/>
    <property type="match status" value="2"/>
</dbReference>
<dbReference type="AlphaFoldDB" id="A0A1M6CVU5"/>
<dbReference type="InterPro" id="IPR027417">
    <property type="entry name" value="P-loop_NTPase"/>
</dbReference>
<keyword evidence="13" id="KW-1185">Reference proteome</keyword>
<dbReference type="GO" id="GO:0003724">
    <property type="term" value="F:RNA helicase activity"/>
    <property type="evidence" value="ECO:0007669"/>
    <property type="project" value="InterPro"/>
</dbReference>
<dbReference type="SUPFAM" id="SSF52540">
    <property type="entry name" value="P-loop containing nucleoside triphosphate hydrolases"/>
    <property type="match status" value="1"/>
</dbReference>
<dbReference type="PROSITE" id="PS51194">
    <property type="entry name" value="HELICASE_CTER"/>
    <property type="match status" value="1"/>
</dbReference>
<evidence type="ECO:0000259" key="10">
    <source>
        <dbReference type="PROSITE" id="PS51194"/>
    </source>
</evidence>
<evidence type="ECO:0000256" key="4">
    <source>
        <dbReference type="ARBA" id="ARBA00022840"/>
    </source>
</evidence>
<protein>
    <submittedName>
        <fullName evidence="12">ATP-dependent RNA helicase DeaD</fullName>
    </submittedName>
</protein>
<keyword evidence="1 7" id="KW-0547">Nucleotide-binding</keyword>
<dbReference type="PROSITE" id="PS51192">
    <property type="entry name" value="HELICASE_ATP_BIND_1"/>
    <property type="match status" value="1"/>
</dbReference>
<dbReference type="SMART" id="SM00487">
    <property type="entry name" value="DEXDc"/>
    <property type="match status" value="1"/>
</dbReference>
<dbReference type="Proteomes" id="UP000184052">
    <property type="component" value="Unassembled WGS sequence"/>
</dbReference>
<dbReference type="InterPro" id="IPR005580">
    <property type="entry name" value="DbpA/CsdA_RNA-bd_dom"/>
</dbReference>
<evidence type="ECO:0000313" key="13">
    <source>
        <dbReference type="Proteomes" id="UP000184052"/>
    </source>
</evidence>
<dbReference type="InterPro" id="IPR050079">
    <property type="entry name" value="DEAD_box_RNA_helicase"/>
</dbReference>
<feature type="domain" description="DEAD-box RNA helicase Q" evidence="11">
    <location>
        <begin position="1"/>
        <end position="29"/>
    </location>
</feature>
<dbReference type="SMART" id="SM00490">
    <property type="entry name" value="HELICc"/>
    <property type="match status" value="1"/>
</dbReference>
<feature type="domain" description="Helicase C-terminal" evidence="10">
    <location>
        <begin position="229"/>
        <end position="375"/>
    </location>
</feature>
<sequence length="539" mass="61388">MLIKELKVKQEIIKGLEDMGFERLTPIQTEVMDPIMDGKDVIGQAHTGTGKTAAFSIPVINNIDLDINKPQCLILCPTRELAVQVKKEIKKITAHMNIKSTAVYGGAPVVDQIKKIRRGSHIIVGTPGRTIDLIRRRVISFNNIKTVILDEADEMLKMGFREDIETILENANEDIQTLFFSATIPKEVRNLKNKYQKNPIFIKTVTDEVTSSTINQSYYIVKHSKKIEALERILNIYSPKLALVFCNTKRMVDEVADQMMEKGYNCDKIHGDIKQSTRLDVLNKFNNGIINILIATDVAARGLDIKNVEAVINYDVPEKEDYYVHRVGRTGRAGSKGYSFTLSSYRDLERIQNIERYTKKEIRKRNIPTAERVLDVKKEKLVNSVVDYINNEDLTEADGLLEMLNKAEVNMEDAVKALIKMNYDFKVAAYEEDINDSFRKKSHNAKGMGKGKRKQSNPENYDRYYIQVGRKDKARESDILGAVAGECKISASEVGKIDVYETFSFFNVVKSERKNILSKMKNVKIKGRKVSAELTRKRK</sequence>
<dbReference type="Pfam" id="PF00271">
    <property type="entry name" value="Helicase_C"/>
    <property type="match status" value="1"/>
</dbReference>
<dbReference type="Pfam" id="PF03880">
    <property type="entry name" value="DbpA"/>
    <property type="match status" value="1"/>
</dbReference>
<feature type="compositionally biased region" description="Basic residues" evidence="8">
    <location>
        <begin position="441"/>
        <end position="455"/>
    </location>
</feature>
<dbReference type="GO" id="GO:0005524">
    <property type="term" value="F:ATP binding"/>
    <property type="evidence" value="ECO:0007669"/>
    <property type="project" value="UniProtKB-KW"/>
</dbReference>
<comment type="similarity">
    <text evidence="5 7">Belongs to the DEAD box helicase family.</text>
</comment>
<evidence type="ECO:0000313" key="12">
    <source>
        <dbReference type="EMBL" id="SHI65142.1"/>
    </source>
</evidence>
<keyword evidence="4 7" id="KW-0067">ATP-binding</keyword>
<dbReference type="GO" id="GO:0005829">
    <property type="term" value="C:cytosol"/>
    <property type="evidence" value="ECO:0007669"/>
    <property type="project" value="TreeGrafter"/>
</dbReference>
<dbReference type="PROSITE" id="PS51195">
    <property type="entry name" value="Q_MOTIF"/>
    <property type="match status" value="1"/>
</dbReference>
<dbReference type="GO" id="GO:0003676">
    <property type="term" value="F:nucleic acid binding"/>
    <property type="evidence" value="ECO:0007669"/>
    <property type="project" value="InterPro"/>
</dbReference>
<dbReference type="Gene3D" id="3.30.70.330">
    <property type="match status" value="1"/>
</dbReference>
<dbReference type="InterPro" id="IPR044742">
    <property type="entry name" value="DEAD/DEAH_RhlB"/>
</dbReference>
<evidence type="ECO:0000256" key="8">
    <source>
        <dbReference type="SAM" id="MobiDB-lite"/>
    </source>
</evidence>
<dbReference type="EMBL" id="FQZL01000006">
    <property type="protein sequence ID" value="SHI65142.1"/>
    <property type="molecule type" value="Genomic_DNA"/>
</dbReference>
<dbReference type="InterPro" id="IPR012677">
    <property type="entry name" value="Nucleotide-bd_a/b_plait_sf"/>
</dbReference>
<dbReference type="PROSITE" id="PS00039">
    <property type="entry name" value="DEAD_ATP_HELICASE"/>
    <property type="match status" value="1"/>
</dbReference>
<feature type="region of interest" description="Disordered" evidence="8">
    <location>
        <begin position="441"/>
        <end position="461"/>
    </location>
</feature>
<feature type="short sequence motif" description="Q motif" evidence="6">
    <location>
        <begin position="1"/>
        <end position="29"/>
    </location>
</feature>
<dbReference type="GO" id="GO:0016787">
    <property type="term" value="F:hydrolase activity"/>
    <property type="evidence" value="ECO:0007669"/>
    <property type="project" value="UniProtKB-KW"/>
</dbReference>